<organism evidence="2 3">
    <name type="scientific">Pirellula staleyi (strain ATCC 27377 / DSM 6068 / ICPB 4128)</name>
    <name type="common">Pirella staleyi</name>
    <dbReference type="NCBI Taxonomy" id="530564"/>
    <lineage>
        <taxon>Bacteria</taxon>
        <taxon>Pseudomonadati</taxon>
        <taxon>Planctomycetota</taxon>
        <taxon>Planctomycetia</taxon>
        <taxon>Pirellulales</taxon>
        <taxon>Pirellulaceae</taxon>
        <taxon>Pirellula</taxon>
    </lineage>
</organism>
<name>D2R4R2_PIRSD</name>
<evidence type="ECO:0000313" key="2">
    <source>
        <dbReference type="EMBL" id="ADB17128.1"/>
    </source>
</evidence>
<dbReference type="SUPFAM" id="SSF53474">
    <property type="entry name" value="alpha/beta-Hydrolases"/>
    <property type="match status" value="1"/>
</dbReference>
<dbReference type="AlphaFoldDB" id="D2R4R2"/>
<evidence type="ECO:0000259" key="1">
    <source>
        <dbReference type="Pfam" id="PF00561"/>
    </source>
</evidence>
<dbReference type="Proteomes" id="UP000001887">
    <property type="component" value="Chromosome"/>
</dbReference>
<dbReference type="Pfam" id="PF00561">
    <property type="entry name" value="Abhydrolase_1"/>
    <property type="match status" value="1"/>
</dbReference>
<dbReference type="EMBL" id="CP001848">
    <property type="protein sequence ID" value="ADB17128.1"/>
    <property type="molecule type" value="Genomic_DNA"/>
</dbReference>
<accession>D2R4R2</accession>
<protein>
    <submittedName>
        <fullName evidence="2">Alpha/beta hydrolase fold protein</fullName>
    </submittedName>
</protein>
<dbReference type="PANTHER" id="PTHR43798">
    <property type="entry name" value="MONOACYLGLYCEROL LIPASE"/>
    <property type="match status" value="1"/>
</dbReference>
<dbReference type="InterPro" id="IPR000639">
    <property type="entry name" value="Epox_hydrolase-like"/>
</dbReference>
<dbReference type="HOGENOM" id="CLU_020336_50_4_0"/>
<dbReference type="PRINTS" id="PR00111">
    <property type="entry name" value="ABHYDROLASE"/>
</dbReference>
<keyword evidence="2" id="KW-0378">Hydrolase</keyword>
<evidence type="ECO:0000313" key="3">
    <source>
        <dbReference type="Proteomes" id="UP000001887"/>
    </source>
</evidence>
<dbReference type="OrthoDB" id="252464at2"/>
<reference evidence="2 3" key="1">
    <citation type="journal article" date="2009" name="Stand. Genomic Sci.">
        <title>Complete genome sequence of Pirellula staleyi type strain (ATCC 27377).</title>
        <authorList>
            <person name="Clum A."/>
            <person name="Tindall B.J."/>
            <person name="Sikorski J."/>
            <person name="Ivanova N."/>
            <person name="Mavrommatis K."/>
            <person name="Lucas S."/>
            <person name="Glavina del Rio T."/>
            <person name="Nolan M."/>
            <person name="Chen F."/>
            <person name="Tice H."/>
            <person name="Pitluck S."/>
            <person name="Cheng J.F."/>
            <person name="Chertkov O."/>
            <person name="Brettin T."/>
            <person name="Han C."/>
            <person name="Detter J.C."/>
            <person name="Kuske C."/>
            <person name="Bruce D."/>
            <person name="Goodwin L."/>
            <person name="Ovchinikova G."/>
            <person name="Pati A."/>
            <person name="Mikhailova N."/>
            <person name="Chen A."/>
            <person name="Palaniappan K."/>
            <person name="Land M."/>
            <person name="Hauser L."/>
            <person name="Chang Y.J."/>
            <person name="Jeffries C.D."/>
            <person name="Chain P."/>
            <person name="Rohde M."/>
            <person name="Goker M."/>
            <person name="Bristow J."/>
            <person name="Eisen J.A."/>
            <person name="Markowitz V."/>
            <person name="Hugenholtz P."/>
            <person name="Kyrpides N.C."/>
            <person name="Klenk H.P."/>
            <person name="Lapidus A."/>
        </authorList>
    </citation>
    <scope>NUCLEOTIDE SEQUENCE [LARGE SCALE GENOMIC DNA]</scope>
    <source>
        <strain evidence="3">ATCC 27377 / DSM 6068 / ICPB 4128</strain>
    </source>
</reference>
<feature type="domain" description="AB hydrolase-1" evidence="1">
    <location>
        <begin position="20"/>
        <end position="250"/>
    </location>
</feature>
<dbReference type="MEROPS" id="S33.A04"/>
<keyword evidence="3" id="KW-1185">Reference proteome</keyword>
<dbReference type="KEGG" id="psl:Psta_2459"/>
<dbReference type="GO" id="GO:0016787">
    <property type="term" value="F:hydrolase activity"/>
    <property type="evidence" value="ECO:0007669"/>
    <property type="project" value="UniProtKB-KW"/>
</dbReference>
<proteinExistence type="predicted"/>
<dbReference type="PRINTS" id="PR00412">
    <property type="entry name" value="EPOXHYDRLASE"/>
</dbReference>
<dbReference type="STRING" id="530564.Psta_2459"/>
<sequence length="266" mass="28372">MKTATIDTRTMAYHEAGQGPALLLVHGFPLDHSMWNEQIASLSNQYRVIAPDLRGFGKSDGAGEVTTMADFADDVAKLVDHLGIEEPIHFCGLSMGGYVAWQFFLRHRAKLASLMVCDSRAAADSPEAAEGRRKTASKVLAEGSAVVADAMLPKLFGEWVRSAMPEVVEATDRVMRRTSPVAVAAALGGMAARIDFTPHLAKVDLPTLIVCGEHDVISPLAEMKTIADAIPGAKFCAVEGAGHMSPLEKPQIVSGAIREFLTSAMA</sequence>
<dbReference type="eggNOG" id="COG2267">
    <property type="taxonomic scope" value="Bacteria"/>
</dbReference>
<dbReference type="InterPro" id="IPR050266">
    <property type="entry name" value="AB_hydrolase_sf"/>
</dbReference>
<gene>
    <name evidence="2" type="ordered locus">Psta_2459</name>
</gene>
<dbReference type="InterPro" id="IPR029058">
    <property type="entry name" value="AB_hydrolase_fold"/>
</dbReference>
<dbReference type="Gene3D" id="3.40.50.1820">
    <property type="entry name" value="alpha/beta hydrolase"/>
    <property type="match status" value="1"/>
</dbReference>
<dbReference type="InterPro" id="IPR000073">
    <property type="entry name" value="AB_hydrolase_1"/>
</dbReference>